<organism evidence="2 3">
    <name type="scientific">Araneus ventricosus</name>
    <name type="common">Orbweaver spider</name>
    <name type="synonym">Epeira ventricosa</name>
    <dbReference type="NCBI Taxonomy" id="182803"/>
    <lineage>
        <taxon>Eukaryota</taxon>
        <taxon>Metazoa</taxon>
        <taxon>Ecdysozoa</taxon>
        <taxon>Arthropoda</taxon>
        <taxon>Chelicerata</taxon>
        <taxon>Arachnida</taxon>
        <taxon>Araneae</taxon>
        <taxon>Araneomorphae</taxon>
        <taxon>Entelegynae</taxon>
        <taxon>Araneoidea</taxon>
        <taxon>Araneidae</taxon>
        <taxon>Araneus</taxon>
    </lineage>
</organism>
<feature type="compositionally biased region" description="Acidic residues" evidence="1">
    <location>
        <begin position="14"/>
        <end position="23"/>
    </location>
</feature>
<accession>A0A4Y2QSG4</accession>
<keyword evidence="3" id="KW-1185">Reference proteome</keyword>
<dbReference type="AlphaFoldDB" id="A0A4Y2QSG4"/>
<dbReference type="Proteomes" id="UP000499080">
    <property type="component" value="Unassembled WGS sequence"/>
</dbReference>
<reference evidence="2 3" key="1">
    <citation type="journal article" date="2019" name="Sci. Rep.">
        <title>Orb-weaving spider Araneus ventricosus genome elucidates the spidroin gene catalogue.</title>
        <authorList>
            <person name="Kono N."/>
            <person name="Nakamura H."/>
            <person name="Ohtoshi R."/>
            <person name="Moran D.A.P."/>
            <person name="Shinohara A."/>
            <person name="Yoshida Y."/>
            <person name="Fujiwara M."/>
            <person name="Mori M."/>
            <person name="Tomita M."/>
            <person name="Arakawa K."/>
        </authorList>
    </citation>
    <scope>NUCLEOTIDE SEQUENCE [LARGE SCALE GENOMIC DNA]</scope>
</reference>
<sequence length="180" mass="20438">MASIGDRKKRFINEIEDEEDDFTDAQPLLPRPAKGKKPNPRSCDLNLAECGSGPSKRDEEDNPDLIMFDDYDIPLQSKSKESPKAATRGKKPAPSSKTARENACKPATPRYDISFTHDRDIPPFMIYMGRGISMELKEFRKVMYLGFQRMNDNNEVRNCFNIPLDLLDTLKKAIEAMACC</sequence>
<gene>
    <name evidence="2" type="ORF">AVEN_218088_1</name>
</gene>
<evidence type="ECO:0000256" key="1">
    <source>
        <dbReference type="SAM" id="MobiDB-lite"/>
    </source>
</evidence>
<evidence type="ECO:0000313" key="3">
    <source>
        <dbReference type="Proteomes" id="UP000499080"/>
    </source>
</evidence>
<comment type="caution">
    <text evidence="2">The sequence shown here is derived from an EMBL/GenBank/DDBJ whole genome shotgun (WGS) entry which is preliminary data.</text>
</comment>
<evidence type="ECO:0000313" key="2">
    <source>
        <dbReference type="EMBL" id="GBN66251.1"/>
    </source>
</evidence>
<protein>
    <submittedName>
        <fullName evidence="2">Uncharacterized protein</fullName>
    </submittedName>
</protein>
<feature type="region of interest" description="Disordered" evidence="1">
    <location>
        <begin position="1"/>
        <end position="104"/>
    </location>
</feature>
<name>A0A4Y2QSG4_ARAVE</name>
<proteinExistence type="predicted"/>
<dbReference type="EMBL" id="BGPR01014681">
    <property type="protein sequence ID" value="GBN66251.1"/>
    <property type="molecule type" value="Genomic_DNA"/>
</dbReference>
<feature type="compositionally biased region" description="Acidic residues" evidence="1">
    <location>
        <begin position="60"/>
        <end position="72"/>
    </location>
</feature>